<proteinExistence type="predicted"/>
<dbReference type="InterPro" id="IPR029058">
    <property type="entry name" value="AB_hydrolase_fold"/>
</dbReference>
<dbReference type="RefSeq" id="WP_348709691.1">
    <property type="nucleotide sequence ID" value="NZ_CAXIXY010000003.1"/>
</dbReference>
<dbReference type="PANTHER" id="PTHR43798:SF33">
    <property type="entry name" value="HYDROLASE, PUTATIVE (AFU_ORTHOLOGUE AFUA_2G14860)-RELATED"/>
    <property type="match status" value="1"/>
</dbReference>
<organism evidence="2 3">
    <name type="scientific">Tenacibaculum platacis</name>
    <dbReference type="NCBI Taxonomy" id="3137852"/>
    <lineage>
        <taxon>Bacteria</taxon>
        <taxon>Pseudomonadati</taxon>
        <taxon>Bacteroidota</taxon>
        <taxon>Flavobacteriia</taxon>
        <taxon>Flavobacteriales</taxon>
        <taxon>Flavobacteriaceae</taxon>
        <taxon>Tenacibaculum</taxon>
    </lineage>
</organism>
<comment type="caution">
    <text evidence="2">The sequence shown here is derived from an EMBL/GenBank/DDBJ whole genome shotgun (WGS) entry which is preliminary data.</text>
</comment>
<sequence>MKLILTILKWIGKIMTGLLILVLLAGLCFRIFDSKPIPPGKLVDINGTKLHVRVEGERNNYPTIILEAGANSSTDMFHWVSKGLNKKFRVIRYDREGKWFSESTKDSIHPEFYAKQLHDLLDKINEKPPYILVGHSMGGPYNRIFRDVYPDEVLGMVFLDSSHPEQWKRLAQKELVPKSQLGLIKVGTVLADLGIIGLLNTINNSSFRNDGLPKECHIRSRKLTSHSGQVYRRYLKENDINKDILHRAGRSSQLDSLPILVFTATEQYRETQKEKYRKQGIDPEQQIQIWMEMQREMKELSSNGKQFILNGNHGEIITQKENADKINQEILLMIKSILD</sequence>
<keyword evidence="3" id="KW-1185">Reference proteome</keyword>
<gene>
    <name evidence="2" type="ORF">T190607A01A_10196</name>
</gene>
<dbReference type="Proteomes" id="UP001497416">
    <property type="component" value="Unassembled WGS sequence"/>
</dbReference>
<reference evidence="2 3" key="1">
    <citation type="submission" date="2024-05" db="EMBL/GenBank/DDBJ databases">
        <authorList>
            <person name="Duchaud E."/>
        </authorList>
    </citation>
    <scope>NUCLEOTIDE SEQUENCE [LARGE SCALE GENOMIC DNA]</scope>
    <source>
        <strain evidence="2">Ena-SAMPLE-TAB-13-05-2024-13:56:06:370-140302</strain>
    </source>
</reference>
<dbReference type="SUPFAM" id="SSF53474">
    <property type="entry name" value="alpha/beta-Hydrolases"/>
    <property type="match status" value="1"/>
</dbReference>
<dbReference type="InterPro" id="IPR000073">
    <property type="entry name" value="AB_hydrolase_1"/>
</dbReference>
<dbReference type="Gene3D" id="3.40.50.1820">
    <property type="entry name" value="alpha/beta hydrolase"/>
    <property type="match status" value="1"/>
</dbReference>
<evidence type="ECO:0000313" key="3">
    <source>
        <dbReference type="Proteomes" id="UP001497416"/>
    </source>
</evidence>
<evidence type="ECO:0000259" key="1">
    <source>
        <dbReference type="Pfam" id="PF00561"/>
    </source>
</evidence>
<keyword evidence="2" id="KW-0378">Hydrolase</keyword>
<name>A0ABM9NQV3_9FLAO</name>
<dbReference type="EMBL" id="CAXIXY010000003">
    <property type="protein sequence ID" value="CAL2075468.1"/>
    <property type="molecule type" value="Genomic_DNA"/>
</dbReference>
<accession>A0ABM9NQV3</accession>
<dbReference type="GO" id="GO:0016787">
    <property type="term" value="F:hydrolase activity"/>
    <property type="evidence" value="ECO:0007669"/>
    <property type="project" value="UniProtKB-KW"/>
</dbReference>
<dbReference type="Pfam" id="PF00561">
    <property type="entry name" value="Abhydrolase_1"/>
    <property type="match status" value="1"/>
</dbReference>
<feature type="domain" description="AB hydrolase-1" evidence="1">
    <location>
        <begin position="62"/>
        <end position="168"/>
    </location>
</feature>
<evidence type="ECO:0000313" key="2">
    <source>
        <dbReference type="EMBL" id="CAL2075468.1"/>
    </source>
</evidence>
<dbReference type="PANTHER" id="PTHR43798">
    <property type="entry name" value="MONOACYLGLYCEROL LIPASE"/>
    <property type="match status" value="1"/>
</dbReference>
<dbReference type="InterPro" id="IPR050266">
    <property type="entry name" value="AB_hydrolase_sf"/>
</dbReference>
<protein>
    <submittedName>
        <fullName evidence="2">Alpha/beta hydrolase</fullName>
    </submittedName>
</protein>